<dbReference type="GO" id="GO:0016780">
    <property type="term" value="F:phosphotransferase activity, for other substituted phosphate groups"/>
    <property type="evidence" value="ECO:0007669"/>
    <property type="project" value="InterPro"/>
</dbReference>
<dbReference type="Proteomes" id="UP000630097">
    <property type="component" value="Unassembled WGS sequence"/>
</dbReference>
<dbReference type="Pfam" id="PF01066">
    <property type="entry name" value="CDP-OH_P_transf"/>
    <property type="match status" value="1"/>
</dbReference>
<comment type="similarity">
    <text evidence="2">Belongs to the CDP-alcohol phosphatidyltransferase class-I family.</text>
</comment>
<name>A0A8J3PWP1_9ACTN</name>
<dbReference type="RefSeq" id="WP_203885725.1">
    <property type="nucleotide sequence ID" value="NZ_BAABHH010000015.1"/>
</dbReference>
<keyword evidence="1 2" id="KW-0808">Transferase</keyword>
<sequence>MGRYTLDDILATRKSRDAWWTVFMVDPIACRLALLVANHTSLTPNALTGFSMLLGFGSVAAFGVGELALGAALFYLSFMVDCMDGKIARLKGTGTPFGLWLDFVGDRIRFACCAFGLGVGEYARTGDHGFLIAGVGVVLLDFFRYINGPQLKKVKEATRSLAKARAQTQVVFVEDVLKARPETDALTVAREAEENRADGKAVVDLQKEFHARFPWYDRFRLTLIKYRVRTHFFSGIEFEAAVFVVAPLLGSWAFVPTSIGAGALLLAFEISLIYRVWLASRQIPKSAPKKEQILV</sequence>
<feature type="transmembrane region" description="Helical" evidence="3">
    <location>
        <begin position="259"/>
        <end position="278"/>
    </location>
</feature>
<proteinExistence type="inferred from homology"/>
<feature type="transmembrane region" description="Helical" evidence="3">
    <location>
        <begin position="18"/>
        <end position="37"/>
    </location>
</feature>
<gene>
    <name evidence="4" type="ORF">Pka01_54990</name>
</gene>
<dbReference type="InterPro" id="IPR048254">
    <property type="entry name" value="CDP_ALCOHOL_P_TRANSF_CS"/>
</dbReference>
<keyword evidence="3" id="KW-0472">Membrane</keyword>
<evidence type="ECO:0000256" key="3">
    <source>
        <dbReference type="SAM" id="Phobius"/>
    </source>
</evidence>
<dbReference type="GO" id="GO:0008654">
    <property type="term" value="P:phospholipid biosynthetic process"/>
    <property type="evidence" value="ECO:0007669"/>
    <property type="project" value="InterPro"/>
</dbReference>
<dbReference type="AlphaFoldDB" id="A0A8J3PWP1"/>
<dbReference type="Gene3D" id="1.20.120.1760">
    <property type="match status" value="1"/>
</dbReference>
<dbReference type="GO" id="GO:0016020">
    <property type="term" value="C:membrane"/>
    <property type="evidence" value="ECO:0007669"/>
    <property type="project" value="InterPro"/>
</dbReference>
<organism evidence="4 5">
    <name type="scientific">Planotetraspora kaengkrachanensis</name>
    <dbReference type="NCBI Taxonomy" id="575193"/>
    <lineage>
        <taxon>Bacteria</taxon>
        <taxon>Bacillati</taxon>
        <taxon>Actinomycetota</taxon>
        <taxon>Actinomycetes</taxon>
        <taxon>Streptosporangiales</taxon>
        <taxon>Streptosporangiaceae</taxon>
        <taxon>Planotetraspora</taxon>
    </lineage>
</organism>
<dbReference type="InterPro" id="IPR000462">
    <property type="entry name" value="CDP-OH_P_trans"/>
</dbReference>
<evidence type="ECO:0008006" key="6">
    <source>
        <dbReference type="Google" id="ProtNLM"/>
    </source>
</evidence>
<evidence type="ECO:0000313" key="5">
    <source>
        <dbReference type="Proteomes" id="UP000630097"/>
    </source>
</evidence>
<accession>A0A8J3PWP1</accession>
<keyword evidence="3" id="KW-1133">Transmembrane helix</keyword>
<evidence type="ECO:0000256" key="2">
    <source>
        <dbReference type="RuleBase" id="RU003750"/>
    </source>
</evidence>
<reference evidence="4 5" key="1">
    <citation type="submission" date="2021-01" db="EMBL/GenBank/DDBJ databases">
        <title>Whole genome shotgun sequence of Planotetraspora kaengkrachanensis NBRC 104272.</title>
        <authorList>
            <person name="Komaki H."/>
            <person name="Tamura T."/>
        </authorList>
    </citation>
    <scope>NUCLEOTIDE SEQUENCE [LARGE SCALE GENOMIC DNA]</scope>
    <source>
        <strain evidence="4 5">NBRC 104272</strain>
    </source>
</reference>
<keyword evidence="3" id="KW-0812">Transmembrane</keyword>
<feature type="transmembrane region" description="Helical" evidence="3">
    <location>
        <begin position="49"/>
        <end position="76"/>
    </location>
</feature>
<feature type="transmembrane region" description="Helical" evidence="3">
    <location>
        <begin position="232"/>
        <end position="253"/>
    </location>
</feature>
<protein>
    <recommendedName>
        <fullName evidence="6">CDP-alcohol phosphatidyltransferase family protein</fullName>
    </recommendedName>
</protein>
<comment type="caution">
    <text evidence="4">The sequence shown here is derived from an EMBL/GenBank/DDBJ whole genome shotgun (WGS) entry which is preliminary data.</text>
</comment>
<keyword evidence="5" id="KW-1185">Reference proteome</keyword>
<evidence type="ECO:0000313" key="4">
    <source>
        <dbReference type="EMBL" id="GIG82372.1"/>
    </source>
</evidence>
<evidence type="ECO:0000256" key="1">
    <source>
        <dbReference type="ARBA" id="ARBA00022679"/>
    </source>
</evidence>
<dbReference type="PROSITE" id="PS00379">
    <property type="entry name" value="CDP_ALCOHOL_P_TRANSF"/>
    <property type="match status" value="1"/>
</dbReference>
<dbReference type="InterPro" id="IPR043130">
    <property type="entry name" value="CDP-OH_PTrfase_TM_dom"/>
</dbReference>
<dbReference type="EMBL" id="BONV01000030">
    <property type="protein sequence ID" value="GIG82372.1"/>
    <property type="molecule type" value="Genomic_DNA"/>
</dbReference>